<protein>
    <recommendedName>
        <fullName evidence="3">RNA polymerase subunit sigma-24</fullName>
    </recommendedName>
</protein>
<organism evidence="1 2">
    <name type="scientific">Paenibacillus radicis</name>
    <name type="common">ex Gao et al. 2016</name>
    <dbReference type="NCBI Taxonomy" id="1737354"/>
    <lineage>
        <taxon>Bacteria</taxon>
        <taxon>Bacillati</taxon>
        <taxon>Bacillota</taxon>
        <taxon>Bacilli</taxon>
        <taxon>Bacillales</taxon>
        <taxon>Paenibacillaceae</taxon>
        <taxon>Paenibacillus</taxon>
    </lineage>
</organism>
<keyword evidence="2" id="KW-1185">Reference proteome</keyword>
<evidence type="ECO:0000313" key="1">
    <source>
        <dbReference type="EMBL" id="GGG81819.1"/>
    </source>
</evidence>
<reference evidence="1 2" key="1">
    <citation type="journal article" date="2014" name="Int. J. Syst. Evol. Microbiol.">
        <title>Complete genome sequence of Corynebacterium casei LMG S-19264T (=DSM 44701T), isolated from a smear-ripened cheese.</title>
        <authorList>
            <consortium name="US DOE Joint Genome Institute (JGI-PGF)"/>
            <person name="Walter F."/>
            <person name="Albersmeier A."/>
            <person name="Kalinowski J."/>
            <person name="Ruckert C."/>
        </authorList>
    </citation>
    <scope>NUCLEOTIDE SEQUENCE [LARGE SCALE GENOMIC DNA]</scope>
    <source>
        <strain evidence="1 2">CGMCC 1.15286</strain>
    </source>
</reference>
<sequence length="205" mass="23804">MNMEQDVVKQLKAYKRLVARKKWIEKQPVGSGVTISSVYEDDKLQELHRELRRMPSYMYLNKREQQLEQAAHAHLTQHPVGTKAQLREVKLAAGNAEPGDEKLLRELARKIEKVIEARAGSAAEGYEGVINRLSELQDIERQLQSIDQAMEALQTCFPEYERLLRLRYIEGRPADFVASELGIVDRTFRRWRQKASLELVRFLSE</sequence>
<dbReference type="RefSeq" id="WP_229692316.1">
    <property type="nucleotide sequence ID" value="NZ_BMHY01000010.1"/>
</dbReference>
<comment type="caution">
    <text evidence="1">The sequence shown here is derived from an EMBL/GenBank/DDBJ whole genome shotgun (WGS) entry which is preliminary data.</text>
</comment>
<dbReference type="AlphaFoldDB" id="A0A917M6D3"/>
<gene>
    <name evidence="1" type="ORF">GCM10010918_43890</name>
</gene>
<dbReference type="EMBL" id="BMHY01000010">
    <property type="protein sequence ID" value="GGG81819.1"/>
    <property type="molecule type" value="Genomic_DNA"/>
</dbReference>
<evidence type="ECO:0000313" key="2">
    <source>
        <dbReference type="Proteomes" id="UP000600247"/>
    </source>
</evidence>
<name>A0A917M6D3_9BACL</name>
<accession>A0A917M6D3</accession>
<evidence type="ECO:0008006" key="3">
    <source>
        <dbReference type="Google" id="ProtNLM"/>
    </source>
</evidence>
<proteinExistence type="predicted"/>
<dbReference type="Proteomes" id="UP000600247">
    <property type="component" value="Unassembled WGS sequence"/>
</dbReference>